<reference evidence="2" key="1">
    <citation type="journal article" date="2019" name="Int. J. Syst. Evol. Microbiol.">
        <title>The Global Catalogue of Microorganisms (GCM) 10K type strain sequencing project: providing services to taxonomists for standard genome sequencing and annotation.</title>
        <authorList>
            <consortium name="The Broad Institute Genomics Platform"/>
            <consortium name="The Broad Institute Genome Sequencing Center for Infectious Disease"/>
            <person name="Wu L."/>
            <person name="Ma J."/>
        </authorList>
    </citation>
    <scope>NUCLEOTIDE SEQUENCE [LARGE SCALE GENOMIC DNA]</scope>
    <source>
        <strain evidence="2">JCM 6307</strain>
    </source>
</reference>
<keyword evidence="2" id="KW-1185">Reference proteome</keyword>
<organism evidence="1 2">
    <name type="scientific">Streptomyces thermolineatus</name>
    <dbReference type="NCBI Taxonomy" id="44033"/>
    <lineage>
        <taxon>Bacteria</taxon>
        <taxon>Bacillati</taxon>
        <taxon>Actinomycetota</taxon>
        <taxon>Actinomycetes</taxon>
        <taxon>Kitasatosporales</taxon>
        <taxon>Streptomycetaceae</taxon>
        <taxon>Streptomyces</taxon>
    </lineage>
</organism>
<protein>
    <submittedName>
        <fullName evidence="1">Uncharacterized protein</fullName>
    </submittedName>
</protein>
<proteinExistence type="predicted"/>
<evidence type="ECO:0000313" key="2">
    <source>
        <dbReference type="Proteomes" id="UP001501358"/>
    </source>
</evidence>
<comment type="caution">
    <text evidence="1">The sequence shown here is derived from an EMBL/GenBank/DDBJ whole genome shotgun (WGS) entry which is preliminary data.</text>
</comment>
<name>A0ABP5ZS55_9ACTN</name>
<gene>
    <name evidence="1" type="ORF">GCM10010406_45120</name>
</gene>
<dbReference type="RefSeq" id="WP_344385083.1">
    <property type="nucleotide sequence ID" value="NZ_BAAATA010000034.1"/>
</dbReference>
<evidence type="ECO:0000313" key="1">
    <source>
        <dbReference type="EMBL" id="GAA2503542.1"/>
    </source>
</evidence>
<dbReference type="Proteomes" id="UP001501358">
    <property type="component" value="Unassembled WGS sequence"/>
</dbReference>
<dbReference type="EMBL" id="BAAATA010000034">
    <property type="protein sequence ID" value="GAA2503542.1"/>
    <property type="molecule type" value="Genomic_DNA"/>
</dbReference>
<sequence length="156" mass="17334">MPVHDTARFHVASGPESLFARVRQVMDEPRELKVHAPHLRRRAAERGAPLERLDRFDPGTWELVMAEVRRDTGRFVSTTWRVVAGGDHWWVVVGLHDTIVTVIDVEEWRRGFGDRIVRDGELFDRVDRLNAGLVAAAAPARGRAAAAQGGGVSGKP</sequence>
<accession>A0ABP5ZS55</accession>